<evidence type="ECO:0000313" key="2">
    <source>
        <dbReference type="Proteomes" id="UP000324351"/>
    </source>
</evidence>
<dbReference type="Gene3D" id="3.90.1140.10">
    <property type="entry name" value="Cyclic phosphodiesterase"/>
    <property type="match status" value="1"/>
</dbReference>
<reference evidence="1 2" key="2">
    <citation type="submission" date="2019-09" db="EMBL/GenBank/DDBJ databases">
        <authorList>
            <person name="Jin C."/>
        </authorList>
    </citation>
    <scope>NUCLEOTIDE SEQUENCE [LARGE SCALE GENOMIC DNA]</scope>
    <source>
        <strain evidence="1 2">BN140041</strain>
    </source>
</reference>
<dbReference type="AlphaFoldDB" id="A0A5B1LZV0"/>
<dbReference type="RefSeq" id="WP_149751653.1">
    <property type="nucleotide sequence ID" value="NZ_VUJW01000010.1"/>
</dbReference>
<evidence type="ECO:0000313" key="1">
    <source>
        <dbReference type="EMBL" id="KAA1426034.1"/>
    </source>
</evidence>
<accession>A0A5B1LZV0</accession>
<proteinExistence type="predicted"/>
<organism evidence="1 2">
    <name type="scientific">Nocardioides antri</name>
    <dbReference type="NCBI Taxonomy" id="2607659"/>
    <lineage>
        <taxon>Bacteria</taxon>
        <taxon>Bacillati</taxon>
        <taxon>Actinomycetota</taxon>
        <taxon>Actinomycetes</taxon>
        <taxon>Propionibacteriales</taxon>
        <taxon>Nocardioidaceae</taxon>
        <taxon>Nocardioides</taxon>
    </lineage>
</organism>
<dbReference type="EMBL" id="VUJW01000010">
    <property type="protein sequence ID" value="KAA1426034.1"/>
    <property type="molecule type" value="Genomic_DNA"/>
</dbReference>
<gene>
    <name evidence="1" type="ORF">F0U47_17010</name>
</gene>
<keyword evidence="2" id="KW-1185">Reference proteome</keyword>
<reference evidence="1 2" key="1">
    <citation type="submission" date="2019-09" db="EMBL/GenBank/DDBJ databases">
        <title>Nocardioides panacisoli sp. nov., isolated from the soil of a ginseng field.</title>
        <authorList>
            <person name="Cho C."/>
        </authorList>
    </citation>
    <scope>NUCLEOTIDE SEQUENCE [LARGE SCALE GENOMIC DNA]</scope>
    <source>
        <strain evidence="1 2">BN140041</strain>
    </source>
</reference>
<sequence length="180" mass="19713">MLLRAALVPPEETLEELWDATRALRSVPGVAATPREELDIPITSFGSLLPPDCDRLAHMLRRAFEGAEAPIVWFDGARSEEDSTVTLGLAGDVEPLADLARFVPEAAENMRLYVDRRQFRPRIQVATIGPESSPTLLAAALDNLAGWSGSPWAVPGLSLVRTRWLGGEKRPEEYDLIALS</sequence>
<dbReference type="Proteomes" id="UP000324351">
    <property type="component" value="Unassembled WGS sequence"/>
</dbReference>
<protein>
    <recommendedName>
        <fullName evidence="3">2'-5' RNA ligase family protein</fullName>
    </recommendedName>
</protein>
<evidence type="ECO:0008006" key="3">
    <source>
        <dbReference type="Google" id="ProtNLM"/>
    </source>
</evidence>
<name>A0A5B1LZV0_9ACTN</name>
<dbReference type="InterPro" id="IPR009097">
    <property type="entry name" value="Cyclic_Pdiesterase"/>
</dbReference>
<comment type="caution">
    <text evidence="1">The sequence shown here is derived from an EMBL/GenBank/DDBJ whole genome shotgun (WGS) entry which is preliminary data.</text>
</comment>
<dbReference type="SUPFAM" id="SSF55144">
    <property type="entry name" value="LigT-like"/>
    <property type="match status" value="1"/>
</dbReference>